<organism evidence="2 3">
    <name type="scientific">Helicobacter didelphidarum</name>
    <dbReference type="NCBI Taxonomy" id="2040648"/>
    <lineage>
        <taxon>Bacteria</taxon>
        <taxon>Pseudomonadati</taxon>
        <taxon>Campylobacterota</taxon>
        <taxon>Epsilonproteobacteria</taxon>
        <taxon>Campylobacterales</taxon>
        <taxon>Helicobacteraceae</taxon>
        <taxon>Helicobacter</taxon>
    </lineage>
</organism>
<gene>
    <name evidence="2" type="ORF">CQA53_06990</name>
</gene>
<name>A0A3D8IIW1_9HELI</name>
<keyword evidence="1" id="KW-1133">Transmembrane helix</keyword>
<keyword evidence="1" id="KW-0812">Transmembrane</keyword>
<evidence type="ECO:0008006" key="4">
    <source>
        <dbReference type="Google" id="ProtNLM"/>
    </source>
</evidence>
<keyword evidence="1" id="KW-0472">Membrane</keyword>
<keyword evidence="3" id="KW-1185">Reference proteome</keyword>
<dbReference type="Proteomes" id="UP000256379">
    <property type="component" value="Unassembled WGS sequence"/>
</dbReference>
<dbReference type="PROSITE" id="PS51257">
    <property type="entry name" value="PROKAR_LIPOPROTEIN"/>
    <property type="match status" value="1"/>
</dbReference>
<evidence type="ECO:0000256" key="1">
    <source>
        <dbReference type="SAM" id="Phobius"/>
    </source>
</evidence>
<reference evidence="2 3" key="1">
    <citation type="submission" date="2018-04" db="EMBL/GenBank/DDBJ databases">
        <title>Novel Campyloabacter and Helicobacter Species and Strains.</title>
        <authorList>
            <person name="Mannion A.J."/>
            <person name="Shen Z."/>
            <person name="Fox J.G."/>
        </authorList>
    </citation>
    <scope>NUCLEOTIDE SEQUENCE [LARGE SCALE GENOMIC DNA]</scope>
    <source>
        <strain evidence="2 3">MIT 17-337</strain>
    </source>
</reference>
<evidence type="ECO:0000313" key="3">
    <source>
        <dbReference type="Proteomes" id="UP000256379"/>
    </source>
</evidence>
<dbReference type="EMBL" id="NXLQ01000015">
    <property type="protein sequence ID" value="RDU64980.1"/>
    <property type="molecule type" value="Genomic_DNA"/>
</dbReference>
<evidence type="ECO:0000313" key="2">
    <source>
        <dbReference type="EMBL" id="RDU64980.1"/>
    </source>
</evidence>
<comment type="caution">
    <text evidence="2">The sequence shown here is derived from an EMBL/GenBank/DDBJ whole genome shotgun (WGS) entry which is preliminary data.</text>
</comment>
<accession>A0A3D8IIW1</accession>
<protein>
    <recommendedName>
        <fullName evidence="4">Lipoprotein</fullName>
    </recommendedName>
</protein>
<proteinExistence type="predicted"/>
<sequence length="206" mass="24006">MIKYLYLYFIGFSYLFFSACSINHEILSLIESKKVGFISDGSYVLQDPPKDKARIYVFRDNSPVGSYLGYTLRIQYDPELDSKGRPDYHNYQDSLGYMATARTFYADIWVGHRVAIMARTEATSYLVFTPMEGQIYCIKGNMKNGWSMPRPNIVFVGKRACEEAWIDYFKSENIDFQNQWRKVYNERGDRILSESPFPTQQEDSGN</sequence>
<feature type="transmembrane region" description="Helical" evidence="1">
    <location>
        <begin position="6"/>
        <end position="24"/>
    </location>
</feature>
<dbReference type="RefSeq" id="WP_115543302.1">
    <property type="nucleotide sequence ID" value="NZ_NXLQ01000015.1"/>
</dbReference>
<dbReference type="AlphaFoldDB" id="A0A3D8IIW1"/>
<dbReference type="OrthoDB" id="5326413at2"/>